<name>A0A316C177_PSESE</name>
<feature type="region of interest" description="Disordered" evidence="5">
    <location>
        <begin position="163"/>
        <end position="188"/>
    </location>
</feature>
<keyword evidence="2 4" id="KW-0472">Membrane</keyword>
<dbReference type="CDD" id="cd07185">
    <property type="entry name" value="OmpA_C-like"/>
    <property type="match status" value="1"/>
</dbReference>
<dbReference type="InterPro" id="IPR006665">
    <property type="entry name" value="OmpA-like"/>
</dbReference>
<evidence type="ECO:0000256" key="6">
    <source>
        <dbReference type="SAM" id="SignalP"/>
    </source>
</evidence>
<evidence type="ECO:0000259" key="7">
    <source>
        <dbReference type="PROSITE" id="PS51123"/>
    </source>
</evidence>
<dbReference type="AlphaFoldDB" id="A0A316C177"/>
<keyword evidence="9" id="KW-1185">Reference proteome</keyword>
<dbReference type="PANTHER" id="PTHR30329:SF21">
    <property type="entry name" value="LIPOPROTEIN YIAD-RELATED"/>
    <property type="match status" value="1"/>
</dbReference>
<dbReference type="InterPro" id="IPR006664">
    <property type="entry name" value="OMP_bac"/>
</dbReference>
<reference evidence="8 9" key="1">
    <citation type="submission" date="2018-05" db="EMBL/GenBank/DDBJ databases">
        <title>Genomic Encyclopedia of Type Strains, Phase IV (KMG-IV): sequencing the most valuable type-strain genomes for metagenomic binning, comparative biology and taxonomic classification.</title>
        <authorList>
            <person name="Goeker M."/>
        </authorList>
    </citation>
    <scope>NUCLEOTIDE SEQUENCE [LARGE SCALE GENOMIC DNA]</scope>
    <source>
        <strain evidence="8 9">DSM 6986</strain>
    </source>
</reference>
<evidence type="ECO:0000256" key="4">
    <source>
        <dbReference type="PROSITE-ProRule" id="PRU00473"/>
    </source>
</evidence>
<keyword evidence="3" id="KW-0998">Cell outer membrane</keyword>
<evidence type="ECO:0000313" key="9">
    <source>
        <dbReference type="Proteomes" id="UP000245396"/>
    </source>
</evidence>
<accession>A0A316C177</accession>
<dbReference type="PRINTS" id="PR01021">
    <property type="entry name" value="OMPADOMAIN"/>
</dbReference>
<dbReference type="GO" id="GO:0009279">
    <property type="term" value="C:cell outer membrane"/>
    <property type="evidence" value="ECO:0007669"/>
    <property type="project" value="UniProtKB-SubCell"/>
</dbReference>
<keyword evidence="6" id="KW-0732">Signal</keyword>
<feature type="chain" id="PRO_5016374783" evidence="6">
    <location>
        <begin position="22"/>
        <end position="197"/>
    </location>
</feature>
<dbReference type="Pfam" id="PF00691">
    <property type="entry name" value="OmpA"/>
    <property type="match status" value="1"/>
</dbReference>
<dbReference type="Gene3D" id="3.30.1330.60">
    <property type="entry name" value="OmpA-like domain"/>
    <property type="match status" value="1"/>
</dbReference>
<evidence type="ECO:0000256" key="3">
    <source>
        <dbReference type="ARBA" id="ARBA00023237"/>
    </source>
</evidence>
<feature type="signal peptide" evidence="6">
    <location>
        <begin position="1"/>
        <end position="21"/>
    </location>
</feature>
<dbReference type="InterPro" id="IPR036737">
    <property type="entry name" value="OmpA-like_sf"/>
</dbReference>
<dbReference type="STRING" id="1192868.GCA_000304395_00367"/>
<dbReference type="RefSeq" id="WP_244916148.1">
    <property type="nucleotide sequence ID" value="NZ_QGGG01000009.1"/>
</dbReference>
<proteinExistence type="predicted"/>
<sequence>MSKFARMAALAVLFSTGHASAEASEYKCEVRDLKATILNLKGLPQDLDSTVSALSARIEDLASNRSDLTVHQEDNVVRVSMTGDVLFDFDKADIRTAAEPTLKEIARLIASIPVGKTVIEGHTDSRGSDSYNRTLSLRRAKAVATWLVAHGADREKLRVVGLGSSRPVAPNESNSGSDNPEGRALNRRVEFVLPRTQ</sequence>
<protein>
    <submittedName>
        <fullName evidence="8">OmpA family protein</fullName>
    </submittedName>
</protein>
<evidence type="ECO:0000256" key="1">
    <source>
        <dbReference type="ARBA" id="ARBA00004442"/>
    </source>
</evidence>
<feature type="domain" description="OmpA-like" evidence="7">
    <location>
        <begin position="73"/>
        <end position="197"/>
    </location>
</feature>
<evidence type="ECO:0000256" key="5">
    <source>
        <dbReference type="SAM" id="MobiDB-lite"/>
    </source>
</evidence>
<evidence type="ECO:0000256" key="2">
    <source>
        <dbReference type="ARBA" id="ARBA00023136"/>
    </source>
</evidence>
<dbReference type="Proteomes" id="UP000245396">
    <property type="component" value="Unassembled WGS sequence"/>
</dbReference>
<dbReference type="EMBL" id="QGGG01000009">
    <property type="protein sequence ID" value="PWJ82286.1"/>
    <property type="molecule type" value="Genomic_DNA"/>
</dbReference>
<dbReference type="PROSITE" id="PS51123">
    <property type="entry name" value="OMPA_2"/>
    <property type="match status" value="1"/>
</dbReference>
<dbReference type="InterPro" id="IPR050330">
    <property type="entry name" value="Bact_OuterMem_StrucFunc"/>
</dbReference>
<comment type="subcellular location">
    <subcellularLocation>
        <location evidence="1">Cell outer membrane</location>
    </subcellularLocation>
</comment>
<comment type="caution">
    <text evidence="8">The sequence shown here is derived from an EMBL/GenBank/DDBJ whole genome shotgun (WGS) entry which is preliminary data.</text>
</comment>
<dbReference type="SUPFAM" id="SSF103088">
    <property type="entry name" value="OmpA-like"/>
    <property type="match status" value="1"/>
</dbReference>
<gene>
    <name evidence="8" type="ORF">C7441_10954</name>
</gene>
<evidence type="ECO:0000313" key="8">
    <source>
        <dbReference type="EMBL" id="PWJ82286.1"/>
    </source>
</evidence>
<dbReference type="PANTHER" id="PTHR30329">
    <property type="entry name" value="STATOR ELEMENT OF FLAGELLAR MOTOR COMPLEX"/>
    <property type="match status" value="1"/>
</dbReference>
<organism evidence="8 9">
    <name type="scientific">Pseudaminobacter salicylatoxidans</name>
    <dbReference type="NCBI Taxonomy" id="93369"/>
    <lineage>
        <taxon>Bacteria</taxon>
        <taxon>Pseudomonadati</taxon>
        <taxon>Pseudomonadota</taxon>
        <taxon>Alphaproteobacteria</taxon>
        <taxon>Hyphomicrobiales</taxon>
        <taxon>Phyllobacteriaceae</taxon>
        <taxon>Pseudaminobacter</taxon>
    </lineage>
</organism>